<dbReference type="Proteomes" id="UP000027586">
    <property type="component" value="Unassembled WGS sequence"/>
</dbReference>
<sequence>MQSRRWQCSSRKGLSSDTICTNVLLGRRVFRRLIWDFLLGAGAMARRALYAKQALAMQFKEGIINARPKPQFDHASSFSFTPSLSFFIVACK</sequence>
<evidence type="ECO:0000313" key="2">
    <source>
        <dbReference type="Proteomes" id="UP000027586"/>
    </source>
</evidence>
<dbReference type="VEuPathDB" id="FungiDB:LCOR_01208.1"/>
<dbReference type="AlphaFoldDB" id="A0A068RKH5"/>
<dbReference type="EMBL" id="CBTN010000003">
    <property type="protein sequence ID" value="CDH49466.1"/>
    <property type="molecule type" value="Genomic_DNA"/>
</dbReference>
<keyword evidence="2" id="KW-1185">Reference proteome</keyword>
<reference evidence="1" key="1">
    <citation type="submission" date="2013-08" db="EMBL/GenBank/DDBJ databases">
        <title>Gene expansion shapes genome architecture in the human pathogen Lichtheimia corymbifera: an evolutionary genomics analysis in the ancient terrestrial Mucorales (Mucoromycotina).</title>
        <authorList>
            <person name="Schwartze V.U."/>
            <person name="Winter S."/>
            <person name="Shelest E."/>
            <person name="Marcet-Houben M."/>
            <person name="Horn F."/>
            <person name="Wehner S."/>
            <person name="Hoffmann K."/>
            <person name="Riege K."/>
            <person name="Sammeth M."/>
            <person name="Nowrousian M."/>
            <person name="Valiante V."/>
            <person name="Linde J."/>
            <person name="Jacobsen I.D."/>
            <person name="Marz M."/>
            <person name="Brakhage A.A."/>
            <person name="Gabaldon T."/>
            <person name="Bocker S."/>
            <person name="Voigt K."/>
        </authorList>
    </citation>
    <scope>NUCLEOTIDE SEQUENCE [LARGE SCALE GENOMIC DNA]</scope>
    <source>
        <strain evidence="1">FSU 9682</strain>
    </source>
</reference>
<name>A0A068RKH5_9FUNG</name>
<accession>A0A068RKH5</accession>
<proteinExistence type="predicted"/>
<protein>
    <submittedName>
        <fullName evidence="1">Uncharacterized protein</fullName>
    </submittedName>
</protein>
<evidence type="ECO:0000313" key="1">
    <source>
        <dbReference type="EMBL" id="CDH49466.1"/>
    </source>
</evidence>
<organism evidence="1 2">
    <name type="scientific">Lichtheimia corymbifera JMRC:FSU:9682</name>
    <dbReference type="NCBI Taxonomy" id="1263082"/>
    <lineage>
        <taxon>Eukaryota</taxon>
        <taxon>Fungi</taxon>
        <taxon>Fungi incertae sedis</taxon>
        <taxon>Mucoromycota</taxon>
        <taxon>Mucoromycotina</taxon>
        <taxon>Mucoromycetes</taxon>
        <taxon>Mucorales</taxon>
        <taxon>Lichtheimiaceae</taxon>
        <taxon>Lichtheimia</taxon>
    </lineage>
</organism>
<gene>
    <name evidence="1" type="ORF">LCOR_01208.1</name>
</gene>
<comment type="caution">
    <text evidence="1">The sequence shown here is derived from an EMBL/GenBank/DDBJ whole genome shotgun (WGS) entry which is preliminary data.</text>
</comment>